<dbReference type="SUPFAM" id="SSF57501">
    <property type="entry name" value="Cystine-knot cytokines"/>
    <property type="match status" value="1"/>
</dbReference>
<feature type="domain" description="Platelet-derived growth factor (PDGF) family profile" evidence="2">
    <location>
        <begin position="70"/>
        <end position="142"/>
    </location>
</feature>
<keyword evidence="1" id="KW-0732">Signal</keyword>
<sequence length="194" mass="22377">MAKLLWFVALVVIVDAAHKHHPKFRKTAEEYESSVYKKVGCSNDHDRERNEIMTKSSCGAPKEVFVPLVPQATYEQVSPSAVWVKRCVGLCDHAAYGSRCLPRKIVHRNIPVRIYNAKTNKETCSTYRVEEHESCGCCSVSGEKCEENRVFNPRKCSCQCPNMEERRSCLRKRNQNLRWNRSKCACEPRRRAPK</sequence>
<dbReference type="Gene3D" id="2.10.90.10">
    <property type="entry name" value="Cystine-knot cytokines"/>
    <property type="match status" value="1"/>
</dbReference>
<keyword evidence="5" id="KW-1185">Reference proteome</keyword>
<evidence type="ECO:0000256" key="1">
    <source>
        <dbReference type="SAM" id="SignalP"/>
    </source>
</evidence>
<reference evidence="5 6" key="1">
    <citation type="submission" date="2024-06" db="EMBL/GenBank/DDBJ databases">
        <title>A chromosome-level genome assembly of beet webworm, Loxostege sticticalis.</title>
        <authorList>
            <person name="Zhang Y."/>
        </authorList>
    </citation>
    <scope>NUCLEOTIDE SEQUENCE [LARGE SCALE GENOMIC DNA]</scope>
    <source>
        <strain evidence="4">AQ026</strain>
        <strain evidence="3">AQ028</strain>
        <tissue evidence="3">Male pupae</tissue>
        <tissue evidence="4">Whole body</tissue>
    </source>
</reference>
<dbReference type="InterPro" id="IPR029034">
    <property type="entry name" value="Cystine-knot_cytokine"/>
</dbReference>
<evidence type="ECO:0000313" key="4">
    <source>
        <dbReference type="EMBL" id="KAL0884274.1"/>
    </source>
</evidence>
<evidence type="ECO:0000259" key="2">
    <source>
        <dbReference type="PROSITE" id="PS50278"/>
    </source>
</evidence>
<gene>
    <name evidence="4" type="ORF">ABMA27_016263</name>
    <name evidence="3" type="ORF">ABMA28_016552</name>
</gene>
<dbReference type="EMBL" id="JBEUOH010000008">
    <property type="protein sequence ID" value="KAL0884274.1"/>
    <property type="molecule type" value="Genomic_DNA"/>
</dbReference>
<evidence type="ECO:0000313" key="3">
    <source>
        <dbReference type="EMBL" id="KAL0839937.1"/>
    </source>
</evidence>
<comment type="caution">
    <text evidence="3">The sequence shown here is derived from an EMBL/GenBank/DDBJ whole genome shotgun (WGS) entry which is preliminary data.</text>
</comment>
<dbReference type="Proteomes" id="UP001549920">
    <property type="component" value="Unassembled WGS sequence"/>
</dbReference>
<dbReference type="Proteomes" id="UP001549921">
    <property type="component" value="Unassembled WGS sequence"/>
</dbReference>
<dbReference type="EMBL" id="JBEDNZ010000008">
    <property type="protein sequence ID" value="KAL0839937.1"/>
    <property type="molecule type" value="Genomic_DNA"/>
</dbReference>
<proteinExistence type="predicted"/>
<protein>
    <recommendedName>
        <fullName evidence="2">Platelet-derived growth factor (PDGF) family profile domain-containing protein</fullName>
    </recommendedName>
</protein>
<evidence type="ECO:0000313" key="5">
    <source>
        <dbReference type="Proteomes" id="UP001549920"/>
    </source>
</evidence>
<dbReference type="InterPro" id="IPR000072">
    <property type="entry name" value="PDGF/VEGF_dom"/>
</dbReference>
<dbReference type="AlphaFoldDB" id="A0ABD0T989"/>
<dbReference type="PROSITE" id="PS50278">
    <property type="entry name" value="PDGF_2"/>
    <property type="match status" value="1"/>
</dbReference>
<organism evidence="3 6">
    <name type="scientific">Loxostege sticticalis</name>
    <name type="common">Beet webworm moth</name>
    <dbReference type="NCBI Taxonomy" id="481309"/>
    <lineage>
        <taxon>Eukaryota</taxon>
        <taxon>Metazoa</taxon>
        <taxon>Ecdysozoa</taxon>
        <taxon>Arthropoda</taxon>
        <taxon>Hexapoda</taxon>
        <taxon>Insecta</taxon>
        <taxon>Pterygota</taxon>
        <taxon>Neoptera</taxon>
        <taxon>Endopterygota</taxon>
        <taxon>Lepidoptera</taxon>
        <taxon>Glossata</taxon>
        <taxon>Ditrysia</taxon>
        <taxon>Pyraloidea</taxon>
        <taxon>Crambidae</taxon>
        <taxon>Pyraustinae</taxon>
        <taxon>Loxostege</taxon>
    </lineage>
</organism>
<feature type="chain" id="PRO_5044722899" description="Platelet-derived growth factor (PDGF) family profile domain-containing protein" evidence="1">
    <location>
        <begin position="17"/>
        <end position="194"/>
    </location>
</feature>
<evidence type="ECO:0000313" key="6">
    <source>
        <dbReference type="Proteomes" id="UP001549921"/>
    </source>
</evidence>
<accession>A0ABD0T989</accession>
<feature type="signal peptide" evidence="1">
    <location>
        <begin position="1"/>
        <end position="16"/>
    </location>
</feature>
<name>A0ABD0T989_LOXSC</name>